<dbReference type="PANTHER" id="PTHR18964:SF149">
    <property type="entry name" value="BIFUNCTIONAL UDP-N-ACETYLGLUCOSAMINE 2-EPIMERASE_N-ACETYLMANNOSAMINE KINASE"/>
    <property type="match status" value="1"/>
</dbReference>
<dbReference type="GO" id="GO:0009384">
    <property type="term" value="F:N-acylmannosamine kinase activity"/>
    <property type="evidence" value="ECO:0007669"/>
    <property type="project" value="TreeGrafter"/>
</dbReference>
<reference evidence="1" key="1">
    <citation type="submission" date="2018-05" db="EMBL/GenBank/DDBJ databases">
        <authorList>
            <person name="Lanie J.A."/>
            <person name="Ng W.-L."/>
            <person name="Kazmierczak K.M."/>
            <person name="Andrzejewski T.M."/>
            <person name="Davidsen T.M."/>
            <person name="Wayne K.J."/>
            <person name="Tettelin H."/>
            <person name="Glass J.I."/>
            <person name="Rusch D."/>
            <person name="Podicherti R."/>
            <person name="Tsui H.-C.T."/>
            <person name="Winkler M.E."/>
        </authorList>
    </citation>
    <scope>NUCLEOTIDE SEQUENCE</scope>
</reference>
<dbReference type="GO" id="GO:0008761">
    <property type="term" value="F:UDP-N-acetylglucosamine 2-epimerase activity"/>
    <property type="evidence" value="ECO:0007669"/>
    <property type="project" value="TreeGrafter"/>
</dbReference>
<dbReference type="PROSITE" id="PS01125">
    <property type="entry name" value="ROK"/>
    <property type="match status" value="1"/>
</dbReference>
<dbReference type="InterPro" id="IPR043129">
    <property type="entry name" value="ATPase_NBD"/>
</dbReference>
<dbReference type="InterPro" id="IPR000600">
    <property type="entry name" value="ROK"/>
</dbReference>
<dbReference type="AlphaFoldDB" id="A0A381Q5P3"/>
<proteinExistence type="predicted"/>
<dbReference type="EMBL" id="UINC01001186">
    <property type="protein sequence ID" value="SUZ73669.1"/>
    <property type="molecule type" value="Genomic_DNA"/>
</dbReference>
<dbReference type="Pfam" id="PF00480">
    <property type="entry name" value="ROK"/>
    <property type="match status" value="1"/>
</dbReference>
<sequence>MEKRHAKSTFAPFMKRVGIDIGGTKIECVILDGDGHVMARERVPTERDNGYKHILGQISKLYNKLSDQLSDEFLFGVCVPGPLTADGDRLKHGNTQALVGEPLKDDIESIFGTTPVLDNDANCFAQAEAALGAGKDSKVVFGVILGTGVGGGISIDGRAYHGRQFIAGEWGHSLLHPGGQPCYCGKSGCVEQYISGPALEKRYNEMTGETGLVTDIAKNPPDEWKEEFLDNFGMAISNIINILDPHIIVLGGGVSKVNFLYTEGPQYVHRYCFDDNITTPIVKNTMGDSAGVFGAAYLP</sequence>
<dbReference type="SUPFAM" id="SSF53067">
    <property type="entry name" value="Actin-like ATPase domain"/>
    <property type="match status" value="1"/>
</dbReference>
<accession>A0A381Q5P3</accession>
<dbReference type="Gene3D" id="3.30.420.40">
    <property type="match status" value="2"/>
</dbReference>
<dbReference type="PANTHER" id="PTHR18964">
    <property type="entry name" value="ROK (REPRESSOR, ORF, KINASE) FAMILY"/>
    <property type="match status" value="1"/>
</dbReference>
<dbReference type="InterPro" id="IPR049874">
    <property type="entry name" value="ROK_cs"/>
</dbReference>
<evidence type="ECO:0000313" key="1">
    <source>
        <dbReference type="EMBL" id="SUZ73669.1"/>
    </source>
</evidence>
<organism evidence="1">
    <name type="scientific">marine metagenome</name>
    <dbReference type="NCBI Taxonomy" id="408172"/>
    <lineage>
        <taxon>unclassified sequences</taxon>
        <taxon>metagenomes</taxon>
        <taxon>ecological metagenomes</taxon>
    </lineage>
</organism>
<protein>
    <recommendedName>
        <fullName evidence="2">ROK family protein</fullName>
    </recommendedName>
</protein>
<gene>
    <name evidence="1" type="ORF">METZ01_LOCUS26523</name>
</gene>
<name>A0A381Q5P3_9ZZZZ</name>
<evidence type="ECO:0008006" key="2">
    <source>
        <dbReference type="Google" id="ProtNLM"/>
    </source>
</evidence>